<dbReference type="EMBL" id="JANPWB010000009">
    <property type="protein sequence ID" value="KAJ1155929.1"/>
    <property type="molecule type" value="Genomic_DNA"/>
</dbReference>
<reference evidence="2" key="1">
    <citation type="journal article" date="2022" name="bioRxiv">
        <title>Sequencing and chromosome-scale assembly of the giantPleurodeles waltlgenome.</title>
        <authorList>
            <person name="Brown T."/>
            <person name="Elewa A."/>
            <person name="Iarovenko S."/>
            <person name="Subramanian E."/>
            <person name="Araus A.J."/>
            <person name="Petzold A."/>
            <person name="Susuki M."/>
            <person name="Suzuki K.-i.T."/>
            <person name="Hayashi T."/>
            <person name="Toyoda A."/>
            <person name="Oliveira C."/>
            <person name="Osipova E."/>
            <person name="Leigh N.D."/>
            <person name="Simon A."/>
            <person name="Yun M.H."/>
        </authorList>
    </citation>
    <scope>NUCLEOTIDE SEQUENCE</scope>
    <source>
        <strain evidence="2">20211129_DDA</strain>
        <tissue evidence="2">Liver</tissue>
    </source>
</reference>
<gene>
    <name evidence="2" type="ORF">NDU88_008654</name>
</gene>
<feature type="compositionally biased region" description="Basic and acidic residues" evidence="1">
    <location>
        <begin position="28"/>
        <end position="40"/>
    </location>
</feature>
<feature type="region of interest" description="Disordered" evidence="1">
    <location>
        <begin position="77"/>
        <end position="107"/>
    </location>
</feature>
<protein>
    <submittedName>
        <fullName evidence="2">Uncharacterized protein</fullName>
    </submittedName>
</protein>
<comment type="caution">
    <text evidence="2">The sequence shown here is derived from an EMBL/GenBank/DDBJ whole genome shotgun (WGS) entry which is preliminary data.</text>
</comment>
<keyword evidence="3" id="KW-1185">Reference proteome</keyword>
<sequence length="107" mass="11826">MMRTIIEQAYEKNHNGSTGPTLTGGKQAKVEHYDTGEKWDNGQNPQPDMDEEGQQEIMKEVNNNLEADTDNAIAEQKVHSHILGGSKKETSSEDNSVKSTSLENTHA</sequence>
<evidence type="ECO:0000313" key="2">
    <source>
        <dbReference type="EMBL" id="KAJ1155929.1"/>
    </source>
</evidence>
<dbReference type="Proteomes" id="UP001066276">
    <property type="component" value="Chromosome 5"/>
</dbReference>
<feature type="region of interest" description="Disordered" evidence="1">
    <location>
        <begin position="1"/>
        <end position="54"/>
    </location>
</feature>
<organism evidence="2 3">
    <name type="scientific">Pleurodeles waltl</name>
    <name type="common">Iberian ribbed newt</name>
    <dbReference type="NCBI Taxonomy" id="8319"/>
    <lineage>
        <taxon>Eukaryota</taxon>
        <taxon>Metazoa</taxon>
        <taxon>Chordata</taxon>
        <taxon>Craniata</taxon>
        <taxon>Vertebrata</taxon>
        <taxon>Euteleostomi</taxon>
        <taxon>Amphibia</taxon>
        <taxon>Batrachia</taxon>
        <taxon>Caudata</taxon>
        <taxon>Salamandroidea</taxon>
        <taxon>Salamandridae</taxon>
        <taxon>Pleurodelinae</taxon>
        <taxon>Pleurodeles</taxon>
    </lineage>
</organism>
<name>A0AAV7RXI0_PLEWA</name>
<evidence type="ECO:0000313" key="3">
    <source>
        <dbReference type="Proteomes" id="UP001066276"/>
    </source>
</evidence>
<dbReference type="AlphaFoldDB" id="A0AAV7RXI0"/>
<feature type="compositionally biased region" description="Polar residues" evidence="1">
    <location>
        <begin position="93"/>
        <end position="107"/>
    </location>
</feature>
<accession>A0AAV7RXI0</accession>
<proteinExistence type="predicted"/>
<evidence type="ECO:0000256" key="1">
    <source>
        <dbReference type="SAM" id="MobiDB-lite"/>
    </source>
</evidence>